<reference evidence="5" key="1">
    <citation type="submission" date="2020-02" db="EMBL/GenBank/DDBJ databases">
        <authorList>
            <person name="Meier V. D."/>
        </authorList>
    </citation>
    <scope>NUCLEOTIDE SEQUENCE</scope>
    <source>
        <strain evidence="5">AVDCRST_MAG74</strain>
    </source>
</reference>
<dbReference type="InterPro" id="IPR015422">
    <property type="entry name" value="PyrdxlP-dep_Trfase_small"/>
</dbReference>
<dbReference type="GO" id="GO:0006545">
    <property type="term" value="P:glycine biosynthetic process"/>
    <property type="evidence" value="ECO:0007669"/>
    <property type="project" value="TreeGrafter"/>
</dbReference>
<organism evidence="5">
    <name type="scientific">uncultured Pyrinomonadaceae bacterium</name>
    <dbReference type="NCBI Taxonomy" id="2283094"/>
    <lineage>
        <taxon>Bacteria</taxon>
        <taxon>Pseudomonadati</taxon>
        <taxon>Acidobacteriota</taxon>
        <taxon>Blastocatellia</taxon>
        <taxon>Blastocatellales</taxon>
        <taxon>Pyrinomonadaceae</taxon>
        <taxon>environmental samples</taxon>
    </lineage>
</organism>
<dbReference type="EMBL" id="CADCUR010000038">
    <property type="protein sequence ID" value="CAA9383014.1"/>
    <property type="molecule type" value="Genomic_DNA"/>
</dbReference>
<evidence type="ECO:0000256" key="3">
    <source>
        <dbReference type="ARBA" id="ARBA00022898"/>
    </source>
</evidence>
<evidence type="ECO:0000256" key="2">
    <source>
        <dbReference type="ARBA" id="ARBA00006966"/>
    </source>
</evidence>
<keyword evidence="5" id="KW-0456">Lyase</keyword>
<dbReference type="PANTHER" id="PTHR48097:SF9">
    <property type="entry name" value="L-THREONINE ALDOLASE"/>
    <property type="match status" value="1"/>
</dbReference>
<accession>A0A6J4NAV9</accession>
<dbReference type="EC" id="4.1.2.48" evidence="5"/>
<dbReference type="GO" id="GO:0008732">
    <property type="term" value="F:L-allo-threonine aldolase activity"/>
    <property type="evidence" value="ECO:0007669"/>
    <property type="project" value="TreeGrafter"/>
</dbReference>
<evidence type="ECO:0000256" key="1">
    <source>
        <dbReference type="ARBA" id="ARBA00001933"/>
    </source>
</evidence>
<keyword evidence="3" id="KW-0663">Pyridoxal phosphate</keyword>
<name>A0A6J4NAV9_9BACT</name>
<gene>
    <name evidence="5" type="ORF">AVDCRST_MAG74-513</name>
</gene>
<protein>
    <submittedName>
        <fullName evidence="5">Low-specificity L-threonine aldolase</fullName>
        <ecNumber evidence="5">4.1.2.48</ecNumber>
    </submittedName>
</protein>
<evidence type="ECO:0000259" key="4">
    <source>
        <dbReference type="Pfam" id="PF01212"/>
    </source>
</evidence>
<dbReference type="Gene3D" id="3.40.640.10">
    <property type="entry name" value="Type I PLP-dependent aspartate aminotransferase-like (Major domain)"/>
    <property type="match status" value="1"/>
</dbReference>
<dbReference type="InterPro" id="IPR001597">
    <property type="entry name" value="ArAA_b-elim_lyase/Thr_aldolase"/>
</dbReference>
<sequence>MSIDLKTECRRFVPGHPPQKPGEEFALIADYCRENNFGADYYGAGDLINSFEQKVVGLLGFEAACFMPSGTMAQQIALKVYEGKSNNQNFAIHPTSHLELHEQHAYAHLCNLKSVIVGDKNRPLKALDIENSKTVFSTVITELPARELGGQLPTWKELKAFKKTAKKRGVSLHMDGARLWETGAFYRKSYRKICEGFDSVYVSFYKGVGALTGAMLLGGANFIEESRIWLRRFGGNLFQLHPFVASAARRFDFAIEQMPKYSERTKEVYAVLKNIEGISFCPNPPQVNMFHLYFDAPAEKLTEARNKIAEQNKIWMANSFQTTALENLGSTEIYVGEGLLQIDDDELEKTFLKLVRLAKL</sequence>
<evidence type="ECO:0000313" key="5">
    <source>
        <dbReference type="EMBL" id="CAA9383014.1"/>
    </source>
</evidence>
<dbReference type="SUPFAM" id="SSF53383">
    <property type="entry name" value="PLP-dependent transferases"/>
    <property type="match status" value="1"/>
</dbReference>
<dbReference type="GO" id="GO:0006567">
    <property type="term" value="P:L-threonine catabolic process"/>
    <property type="evidence" value="ECO:0007669"/>
    <property type="project" value="TreeGrafter"/>
</dbReference>
<comment type="cofactor">
    <cofactor evidence="1">
        <name>pyridoxal 5'-phosphate</name>
        <dbReference type="ChEBI" id="CHEBI:597326"/>
    </cofactor>
</comment>
<feature type="domain" description="Aromatic amino acid beta-eliminating lyase/threonine aldolase" evidence="4">
    <location>
        <begin position="35"/>
        <end position="292"/>
    </location>
</feature>
<dbReference type="InterPro" id="IPR015424">
    <property type="entry name" value="PyrdxlP-dep_Trfase"/>
</dbReference>
<dbReference type="PANTHER" id="PTHR48097">
    <property type="entry name" value="L-THREONINE ALDOLASE-RELATED"/>
    <property type="match status" value="1"/>
</dbReference>
<dbReference type="Pfam" id="PF01212">
    <property type="entry name" value="Beta_elim_lyase"/>
    <property type="match status" value="1"/>
</dbReference>
<dbReference type="Gene3D" id="3.90.1150.10">
    <property type="entry name" value="Aspartate Aminotransferase, domain 1"/>
    <property type="match status" value="1"/>
</dbReference>
<dbReference type="AlphaFoldDB" id="A0A6J4NAV9"/>
<dbReference type="InterPro" id="IPR015421">
    <property type="entry name" value="PyrdxlP-dep_Trfase_major"/>
</dbReference>
<comment type="similarity">
    <text evidence="2">Belongs to the threonine aldolase family.</text>
</comment>
<dbReference type="GO" id="GO:0005829">
    <property type="term" value="C:cytosol"/>
    <property type="evidence" value="ECO:0007669"/>
    <property type="project" value="TreeGrafter"/>
</dbReference>
<proteinExistence type="inferred from homology"/>